<dbReference type="SUPFAM" id="SSF52210">
    <property type="entry name" value="Succinyl-CoA synthetase domains"/>
    <property type="match status" value="2"/>
</dbReference>
<dbReference type="Gene3D" id="3.30.1490.20">
    <property type="entry name" value="ATP-grasp fold, A domain"/>
    <property type="match status" value="1"/>
</dbReference>
<reference evidence="7 8" key="1">
    <citation type="submission" date="2016-11" db="EMBL/GenBank/DDBJ databases">
        <authorList>
            <person name="Jaros S."/>
            <person name="Januszkiewicz K."/>
            <person name="Wedrychowicz H."/>
        </authorList>
    </citation>
    <scope>NUCLEOTIDE SEQUENCE [LARGE SCALE GENOMIC DNA]</scope>
    <source>
        <strain evidence="7 8">DSM 17459</strain>
    </source>
</reference>
<dbReference type="InterPro" id="IPR011761">
    <property type="entry name" value="ATP-grasp"/>
</dbReference>
<evidence type="ECO:0000256" key="5">
    <source>
        <dbReference type="PROSITE-ProRule" id="PRU00409"/>
    </source>
</evidence>
<dbReference type="Pfam" id="PF13607">
    <property type="entry name" value="Succ_CoA_lig"/>
    <property type="match status" value="1"/>
</dbReference>
<dbReference type="Gene3D" id="3.40.50.261">
    <property type="entry name" value="Succinyl-CoA synthetase domains"/>
    <property type="match status" value="2"/>
</dbReference>
<dbReference type="GO" id="GO:0016740">
    <property type="term" value="F:transferase activity"/>
    <property type="evidence" value="ECO:0007669"/>
    <property type="project" value="UniProtKB-KW"/>
</dbReference>
<dbReference type="PROSITE" id="PS50975">
    <property type="entry name" value="ATP_GRASP"/>
    <property type="match status" value="1"/>
</dbReference>
<dbReference type="SUPFAM" id="SSF51735">
    <property type="entry name" value="NAD(P)-binding Rossmann-fold domains"/>
    <property type="match status" value="1"/>
</dbReference>
<dbReference type="InterPro" id="IPR043938">
    <property type="entry name" value="Ligase_CoA_dom"/>
</dbReference>
<proteinExistence type="inferred from homology"/>
<dbReference type="GO" id="GO:0005524">
    <property type="term" value="F:ATP binding"/>
    <property type="evidence" value="ECO:0007669"/>
    <property type="project" value="UniProtKB-UniRule"/>
</dbReference>
<dbReference type="OrthoDB" id="9807426at2"/>
<dbReference type="GO" id="GO:0043758">
    <property type="term" value="F:acetate-CoA ligase (ADP-forming) activity"/>
    <property type="evidence" value="ECO:0007669"/>
    <property type="project" value="InterPro"/>
</dbReference>
<name>A0A1M4T2C2_9CLOT</name>
<dbReference type="PANTHER" id="PTHR43334">
    <property type="entry name" value="ACETATE--COA LIGASE [ADP-FORMING]"/>
    <property type="match status" value="1"/>
</dbReference>
<dbReference type="GO" id="GO:0046872">
    <property type="term" value="F:metal ion binding"/>
    <property type="evidence" value="ECO:0007669"/>
    <property type="project" value="InterPro"/>
</dbReference>
<comment type="similarity">
    <text evidence="4">In the N-terminal section; belongs to the acetate CoA ligase alpha subunit family.</text>
</comment>
<dbReference type="InterPro" id="IPR003781">
    <property type="entry name" value="CoA-bd"/>
</dbReference>
<dbReference type="InterPro" id="IPR032875">
    <property type="entry name" value="Succ_CoA_lig_flav_dom"/>
</dbReference>
<dbReference type="Gene3D" id="3.30.470.20">
    <property type="entry name" value="ATP-grasp fold, B domain"/>
    <property type="match status" value="1"/>
</dbReference>
<evidence type="ECO:0000313" key="7">
    <source>
        <dbReference type="EMBL" id="SHE38629.1"/>
    </source>
</evidence>
<accession>A0A1M4T2C2</accession>
<dbReference type="Pfam" id="PF19045">
    <property type="entry name" value="Ligase_CoA_2"/>
    <property type="match status" value="1"/>
</dbReference>
<keyword evidence="8" id="KW-1185">Reference proteome</keyword>
<dbReference type="Proteomes" id="UP000184245">
    <property type="component" value="Unassembled WGS sequence"/>
</dbReference>
<dbReference type="InterPro" id="IPR016102">
    <property type="entry name" value="Succinyl-CoA_synth-like"/>
</dbReference>
<dbReference type="AlphaFoldDB" id="A0A1M4T2C2"/>
<keyword evidence="1" id="KW-0436">Ligase</keyword>
<evidence type="ECO:0000256" key="1">
    <source>
        <dbReference type="ARBA" id="ARBA00022598"/>
    </source>
</evidence>
<dbReference type="EMBL" id="FQVI01000001">
    <property type="protein sequence ID" value="SHE38629.1"/>
    <property type="molecule type" value="Genomic_DNA"/>
</dbReference>
<evidence type="ECO:0000256" key="4">
    <source>
        <dbReference type="ARBA" id="ARBA00060888"/>
    </source>
</evidence>
<gene>
    <name evidence="7" type="ORF">SAMN02745158_00393</name>
</gene>
<keyword evidence="2 5" id="KW-0547">Nucleotide-binding</keyword>
<dbReference type="STRING" id="1122155.SAMN02745158_00393"/>
<dbReference type="SUPFAM" id="SSF56059">
    <property type="entry name" value="Glutathione synthetase ATP-binding domain-like"/>
    <property type="match status" value="1"/>
</dbReference>
<feature type="domain" description="ATP-grasp" evidence="6">
    <location>
        <begin position="491"/>
        <end position="544"/>
    </location>
</feature>
<keyword evidence="7" id="KW-0808">Transferase</keyword>
<dbReference type="SMART" id="SM00881">
    <property type="entry name" value="CoA_binding"/>
    <property type="match status" value="1"/>
</dbReference>
<protein>
    <submittedName>
        <fullName evidence="7">Acetyltransferase</fullName>
    </submittedName>
</protein>
<dbReference type="InterPro" id="IPR036291">
    <property type="entry name" value="NAD(P)-bd_dom_sf"/>
</dbReference>
<organism evidence="7 8">
    <name type="scientific">Lactonifactor longoviformis DSM 17459</name>
    <dbReference type="NCBI Taxonomy" id="1122155"/>
    <lineage>
        <taxon>Bacteria</taxon>
        <taxon>Bacillati</taxon>
        <taxon>Bacillota</taxon>
        <taxon>Clostridia</taxon>
        <taxon>Eubacteriales</taxon>
        <taxon>Clostridiaceae</taxon>
        <taxon>Lactonifactor</taxon>
    </lineage>
</organism>
<dbReference type="PANTHER" id="PTHR43334:SF1">
    <property type="entry name" value="3-HYDROXYPROPIONATE--COA LIGASE [ADP-FORMING]"/>
    <property type="match status" value="1"/>
</dbReference>
<dbReference type="InterPro" id="IPR051538">
    <property type="entry name" value="Acyl-CoA_Synth/Transferase"/>
</dbReference>
<dbReference type="Pfam" id="PF13549">
    <property type="entry name" value="ATP-grasp_5"/>
    <property type="match status" value="1"/>
</dbReference>
<evidence type="ECO:0000313" key="8">
    <source>
        <dbReference type="Proteomes" id="UP000184245"/>
    </source>
</evidence>
<keyword evidence="3 5" id="KW-0067">ATP-binding</keyword>
<dbReference type="RefSeq" id="WP_072848560.1">
    <property type="nucleotide sequence ID" value="NZ_FQVI01000001.1"/>
</dbReference>
<dbReference type="Pfam" id="PF13380">
    <property type="entry name" value="CoA_binding_2"/>
    <property type="match status" value="1"/>
</dbReference>
<dbReference type="FunFam" id="3.30.1490.20:FF:000020">
    <property type="entry name" value="Protein lysine acetyltransferase"/>
    <property type="match status" value="1"/>
</dbReference>
<evidence type="ECO:0000256" key="2">
    <source>
        <dbReference type="ARBA" id="ARBA00022741"/>
    </source>
</evidence>
<evidence type="ECO:0000256" key="3">
    <source>
        <dbReference type="ARBA" id="ARBA00022840"/>
    </source>
</evidence>
<sequence>MDLNRLLRPKKIAIVGATEKETMAGFASRMFIEQCGKRREDLYLVSLKNETVFGIPCYHTLSELPGTIDLAVLCTPKQTVAGLLEEAAQKGAKGAVVFASGYGETGKEEDKKLEEELIAQCRRLDLALMGPNCAGFLNFVDRVFAFGFLFHARESAGRVGLVSQSGQVCMALMESEKTSFSYVISAGNCKIVNIEDYLEFLVDDEDTRVVAAYVEGIQNPEKFAAVLKKAAEKKKPVVVLKAGRSEKGSRAAASHTGNLSGSDKNVDAFFRKFGVIRVDDLEELLSVCTAIATLPVLPRSNKLAFVNISGGETTISADAGYLHGLKLPDFSPETAEKLREVLPAFATAQNPMDLTGGSNGDTFERVADIVLEDPGIEMLITSLQITKKISDITIYDFLNGLIRHCEKEQKKPVAVVPLIESSREEEVLERLRAVGVPILPPPHYGYRVIKKLLDYTDYLETMENRTLSIVTKTEVCGKEPVKTALSEHESKLLFQKFGIPCPPEEIAETEEEAVQAAAVIGYPVVLKIESGDILHKSEAGGVIVGIACEEEVRTAYRKILENGRKYNPQALIHGVLVQKMLEPGLEAIVGVTCDPQLGPMILTGLGGIFTEVFQDAALYPAPLNQWEAREMILSLKGSKLFRGYRGKPPLDTEALARVLVQVSNLAAEYKDTLVEMDINPVFVYPEKEGVSAADGLVVLRGKP</sequence>
<dbReference type="Gene3D" id="3.40.50.720">
    <property type="entry name" value="NAD(P)-binding Rossmann-like Domain"/>
    <property type="match status" value="1"/>
</dbReference>
<dbReference type="InterPro" id="IPR013815">
    <property type="entry name" value="ATP_grasp_subdomain_1"/>
</dbReference>
<evidence type="ECO:0000259" key="6">
    <source>
        <dbReference type="PROSITE" id="PS50975"/>
    </source>
</evidence>